<evidence type="ECO:0000256" key="15">
    <source>
        <dbReference type="ARBA" id="ARBA00022980"/>
    </source>
</evidence>
<comment type="similarity">
    <text evidence="5">In the C-terminal section; belongs to the transposase 35 family.</text>
</comment>
<comment type="catalytic activity">
    <reaction evidence="24">
        <text>tRNA(Sec) + L-serine + ATP = L-seryl-tRNA(Sec) + AMP + diphosphate + H(+)</text>
        <dbReference type="Rhea" id="RHEA:42580"/>
        <dbReference type="Rhea" id="RHEA-COMP:9742"/>
        <dbReference type="Rhea" id="RHEA-COMP:10128"/>
        <dbReference type="ChEBI" id="CHEBI:15378"/>
        <dbReference type="ChEBI" id="CHEBI:30616"/>
        <dbReference type="ChEBI" id="CHEBI:33019"/>
        <dbReference type="ChEBI" id="CHEBI:33384"/>
        <dbReference type="ChEBI" id="CHEBI:78442"/>
        <dbReference type="ChEBI" id="CHEBI:78533"/>
        <dbReference type="ChEBI" id="CHEBI:456215"/>
        <dbReference type="EC" id="6.1.1.11"/>
    </reaction>
</comment>
<evidence type="ECO:0000256" key="10">
    <source>
        <dbReference type="ARBA" id="ARBA00022578"/>
    </source>
</evidence>
<feature type="compositionally biased region" description="Basic residues" evidence="28">
    <location>
        <begin position="625"/>
        <end position="638"/>
    </location>
</feature>
<evidence type="ECO:0000256" key="9">
    <source>
        <dbReference type="ARBA" id="ARBA00022490"/>
    </source>
</evidence>
<evidence type="ECO:0000256" key="26">
    <source>
        <dbReference type="RuleBase" id="RU000660"/>
    </source>
</evidence>
<dbReference type="InterPro" id="IPR000589">
    <property type="entry name" value="Ribosomal_uS15"/>
</dbReference>
<evidence type="ECO:0000256" key="23">
    <source>
        <dbReference type="ARBA" id="ARBA00039158"/>
    </source>
</evidence>
<comment type="similarity">
    <text evidence="26">Belongs to the bacterial ribosomal protein bL17 family.</text>
</comment>
<keyword evidence="31" id="KW-1185">Reference proteome</keyword>
<dbReference type="InterPro" id="IPR036967">
    <property type="entry name" value="Ribosomal_uS11_sf"/>
</dbReference>
<feature type="compositionally biased region" description="Pro residues" evidence="28">
    <location>
        <begin position="1445"/>
        <end position="1460"/>
    </location>
</feature>
<comment type="pathway">
    <text evidence="2">Aminoacyl-tRNA biosynthesis; selenocysteinyl-tRNA(Sec) biosynthesis; L-seryl-tRNA(Sec) from L-serine and tRNA(Sec): step 1/1.</text>
</comment>
<dbReference type="InterPro" id="IPR006195">
    <property type="entry name" value="aa-tRNA-synth_II"/>
</dbReference>
<dbReference type="SUPFAM" id="SSF55257">
    <property type="entry name" value="RBP11-like subunits of RNA polymerase"/>
    <property type="match status" value="1"/>
</dbReference>
<dbReference type="Gene3D" id="3.30.420.80">
    <property type="entry name" value="Ribosomal protein S11"/>
    <property type="match status" value="1"/>
</dbReference>
<dbReference type="HAMAP" id="MF_01310">
    <property type="entry name" value="Ribosomal_uS11"/>
    <property type="match status" value="1"/>
</dbReference>
<dbReference type="Gene3D" id="3.30.930.10">
    <property type="entry name" value="Bira Bifunctional Protein, Domain 2"/>
    <property type="match status" value="1"/>
</dbReference>
<evidence type="ECO:0000256" key="12">
    <source>
        <dbReference type="ARBA" id="ARBA00022741"/>
    </source>
</evidence>
<organism evidence="30 31">
    <name type="scientific">Gigaspora margarita</name>
    <dbReference type="NCBI Taxonomy" id="4874"/>
    <lineage>
        <taxon>Eukaryota</taxon>
        <taxon>Fungi</taxon>
        <taxon>Fungi incertae sedis</taxon>
        <taxon>Mucoromycota</taxon>
        <taxon>Glomeromycotina</taxon>
        <taxon>Glomeromycetes</taxon>
        <taxon>Diversisporales</taxon>
        <taxon>Gigasporaceae</taxon>
        <taxon>Gigaspora</taxon>
    </lineage>
</organism>
<evidence type="ECO:0000256" key="8">
    <source>
        <dbReference type="ARBA" id="ARBA00022478"/>
    </source>
</evidence>
<reference evidence="30 31" key="1">
    <citation type="submission" date="2021-06" db="EMBL/GenBank/DDBJ databases">
        <authorList>
            <person name="Kallberg Y."/>
            <person name="Tangrot J."/>
            <person name="Rosling A."/>
        </authorList>
    </citation>
    <scope>NUCLEOTIDE SEQUENCE [LARGE SCALE GENOMIC DNA]</scope>
    <source>
        <strain evidence="30 31">120-4 pot B 10/14</strain>
    </source>
</reference>
<dbReference type="Gene3D" id="1.10.287.10">
    <property type="entry name" value="S15/NS1, RNA-binding"/>
    <property type="match status" value="1"/>
</dbReference>
<evidence type="ECO:0000256" key="17">
    <source>
        <dbReference type="ARBA" id="ARBA00023146"/>
    </source>
</evidence>
<keyword evidence="27" id="KW-0175">Coiled coil</keyword>
<feature type="region of interest" description="Disordered" evidence="28">
    <location>
        <begin position="1407"/>
        <end position="1465"/>
    </location>
</feature>
<dbReference type="Gene3D" id="2.170.120.12">
    <property type="entry name" value="DNA-directed RNA polymerase, insert domain"/>
    <property type="match status" value="1"/>
</dbReference>
<dbReference type="EC" id="6.1.1.11" evidence="7"/>
<dbReference type="InterPro" id="IPR004860">
    <property type="entry name" value="LAGLIDADG_dom"/>
</dbReference>
<evidence type="ECO:0000256" key="4">
    <source>
        <dbReference type="ARBA" id="ARBA00008434"/>
    </source>
</evidence>
<gene>
    <name evidence="30" type="ORF">GMARGA_LOCUS97</name>
</gene>
<comment type="caution">
    <text evidence="30">The sequence shown here is derived from an EMBL/GenBank/DDBJ whole genome shotgun (WGS) entry which is preliminary data.</text>
</comment>
<keyword evidence="8" id="KW-0240">DNA-directed RNA polymerase</keyword>
<dbReference type="Pfam" id="PF01385">
    <property type="entry name" value="OrfB_IS605"/>
    <property type="match status" value="1"/>
</dbReference>
<dbReference type="SUPFAM" id="SSF55608">
    <property type="entry name" value="Homing endonucleases"/>
    <property type="match status" value="1"/>
</dbReference>
<keyword evidence="9" id="KW-0963">Cytoplasm</keyword>
<feature type="compositionally biased region" description="Basic and acidic residues" evidence="28">
    <location>
        <begin position="600"/>
        <end position="618"/>
    </location>
</feature>
<evidence type="ECO:0000313" key="30">
    <source>
        <dbReference type="EMBL" id="CAG8456758.1"/>
    </source>
</evidence>
<comment type="similarity">
    <text evidence="4">Belongs to the universal ribosomal protein uS15 family.</text>
</comment>
<dbReference type="Gene3D" id="3.10.28.10">
    <property type="entry name" value="Homing endonucleases"/>
    <property type="match status" value="1"/>
</dbReference>
<feature type="compositionally biased region" description="Low complexity" evidence="28">
    <location>
        <begin position="1424"/>
        <end position="1442"/>
    </location>
</feature>
<dbReference type="SUPFAM" id="SSF55681">
    <property type="entry name" value="Class II aaRS and biotin synthetases"/>
    <property type="match status" value="1"/>
</dbReference>
<dbReference type="PRINTS" id="PR00981">
    <property type="entry name" value="TRNASYNTHSER"/>
</dbReference>
<feature type="region of interest" description="Disordered" evidence="28">
    <location>
        <begin position="1554"/>
        <end position="1580"/>
    </location>
</feature>
<dbReference type="SUPFAM" id="SSF56553">
    <property type="entry name" value="Insert subdomain of RNA polymerase alpha subunit"/>
    <property type="match status" value="1"/>
</dbReference>
<dbReference type="Proteomes" id="UP000789901">
    <property type="component" value="Unassembled WGS sequence"/>
</dbReference>
<keyword evidence="10" id="KW-0815">Transposition</keyword>
<evidence type="ECO:0000256" key="16">
    <source>
        <dbReference type="ARBA" id="ARBA00023125"/>
    </source>
</evidence>
<evidence type="ECO:0000256" key="13">
    <source>
        <dbReference type="ARBA" id="ARBA00022840"/>
    </source>
</evidence>
<dbReference type="PROSITE" id="PS50862">
    <property type="entry name" value="AA_TRNA_LIGASE_II"/>
    <property type="match status" value="1"/>
</dbReference>
<dbReference type="InterPro" id="IPR045864">
    <property type="entry name" value="aa-tRNA-synth_II/BPL/LPL"/>
</dbReference>
<evidence type="ECO:0000256" key="6">
    <source>
        <dbReference type="ARBA" id="ARBA00010728"/>
    </source>
</evidence>
<keyword evidence="18" id="KW-0804">Transcription</keyword>
<feature type="coiled-coil region" evidence="27">
    <location>
        <begin position="1913"/>
        <end position="1940"/>
    </location>
</feature>
<dbReference type="NCBIfam" id="TIGR00414">
    <property type="entry name" value="serS"/>
    <property type="match status" value="1"/>
</dbReference>
<dbReference type="InterPro" id="IPR027434">
    <property type="entry name" value="Homing_endonucl"/>
</dbReference>
<dbReference type="InterPro" id="IPR000456">
    <property type="entry name" value="Ribosomal_bL17"/>
</dbReference>
<proteinExistence type="inferred from homology"/>
<evidence type="ECO:0000256" key="27">
    <source>
        <dbReference type="SAM" id="Coils"/>
    </source>
</evidence>
<evidence type="ECO:0000256" key="14">
    <source>
        <dbReference type="ARBA" id="ARBA00022917"/>
    </source>
</evidence>
<dbReference type="Pfam" id="PF03161">
    <property type="entry name" value="LAGLIDADG_2"/>
    <property type="match status" value="1"/>
</dbReference>
<feature type="region of interest" description="Disordered" evidence="28">
    <location>
        <begin position="582"/>
        <end position="638"/>
    </location>
</feature>
<evidence type="ECO:0000313" key="31">
    <source>
        <dbReference type="Proteomes" id="UP000789901"/>
    </source>
</evidence>
<dbReference type="PANTHER" id="PTHR43697:SF1">
    <property type="entry name" value="SERINE--TRNA LIGASE"/>
    <property type="match status" value="1"/>
</dbReference>
<comment type="similarity">
    <text evidence="3">Belongs to the universal ribosomal protein uS11 family.</text>
</comment>
<evidence type="ECO:0000256" key="7">
    <source>
        <dbReference type="ARBA" id="ARBA00012840"/>
    </source>
</evidence>
<dbReference type="EMBL" id="CAJVQB010000005">
    <property type="protein sequence ID" value="CAG8456758.1"/>
    <property type="molecule type" value="Genomic_DNA"/>
</dbReference>
<evidence type="ECO:0000256" key="20">
    <source>
        <dbReference type="ARBA" id="ARBA00023274"/>
    </source>
</evidence>
<keyword evidence="16" id="KW-0238">DNA-binding</keyword>
<dbReference type="InterPro" id="IPR011262">
    <property type="entry name" value="DNA-dir_RNA_pol_insert"/>
</dbReference>
<keyword evidence="19" id="KW-0233">DNA recombination</keyword>
<dbReference type="Pfam" id="PF00587">
    <property type="entry name" value="tRNA-synt_2b"/>
    <property type="match status" value="1"/>
</dbReference>
<dbReference type="Gene3D" id="3.30.1360.10">
    <property type="entry name" value="RNA polymerase, RBP11-like subunit"/>
    <property type="match status" value="1"/>
</dbReference>
<accession>A0ABM8VVI5</accession>
<keyword evidence="12" id="KW-0547">Nucleotide-binding</keyword>
<comment type="similarity">
    <text evidence="6">Belongs to the class-II aminoacyl-tRNA synthetase family. Type-1 seryl-tRNA synthetase subfamily.</text>
</comment>
<evidence type="ECO:0000256" key="3">
    <source>
        <dbReference type="ARBA" id="ARBA00006194"/>
    </source>
</evidence>
<dbReference type="InterPro" id="IPR001959">
    <property type="entry name" value="Transposase"/>
</dbReference>
<dbReference type="Gene3D" id="3.90.1030.10">
    <property type="entry name" value="Ribosomal protein L17"/>
    <property type="match status" value="1"/>
</dbReference>
<dbReference type="InterPro" id="IPR036373">
    <property type="entry name" value="Ribosomal_bL17_sf"/>
</dbReference>
<dbReference type="PANTHER" id="PTHR43697">
    <property type="entry name" value="SERYL-TRNA SYNTHETASE"/>
    <property type="match status" value="1"/>
</dbReference>
<dbReference type="NCBIfam" id="TIGR00059">
    <property type="entry name" value="L17"/>
    <property type="match status" value="1"/>
</dbReference>
<dbReference type="InterPro" id="IPR002314">
    <property type="entry name" value="aa-tRNA-synt_IIb"/>
</dbReference>
<dbReference type="Pfam" id="PF00312">
    <property type="entry name" value="Ribosomal_S15"/>
    <property type="match status" value="1"/>
</dbReference>
<comment type="subcellular location">
    <subcellularLocation>
        <location evidence="1">Cytoplasm</location>
    </subcellularLocation>
</comment>
<dbReference type="SUPFAM" id="SSF46589">
    <property type="entry name" value="tRNA-binding arm"/>
    <property type="match status" value="1"/>
</dbReference>
<feature type="compositionally biased region" description="Polar residues" evidence="28">
    <location>
        <begin position="1407"/>
        <end position="1418"/>
    </location>
</feature>
<dbReference type="InterPro" id="IPR036643">
    <property type="entry name" value="RNApol_insert_sf"/>
</dbReference>
<evidence type="ECO:0000256" key="24">
    <source>
        <dbReference type="ARBA" id="ARBA00047929"/>
    </source>
</evidence>
<evidence type="ECO:0000256" key="22">
    <source>
        <dbReference type="ARBA" id="ARBA00033352"/>
    </source>
</evidence>
<evidence type="ECO:0000256" key="11">
    <source>
        <dbReference type="ARBA" id="ARBA00022598"/>
    </source>
</evidence>
<name>A0ABM8VVI5_GIGMA</name>
<keyword evidence="13" id="KW-0067">ATP-binding</keyword>
<evidence type="ECO:0000256" key="1">
    <source>
        <dbReference type="ARBA" id="ARBA00004496"/>
    </source>
</evidence>
<protein>
    <recommendedName>
        <fullName evidence="23">Serine--tRNA ligase</fullName>
        <ecNumber evidence="7">6.1.1.11</ecNumber>
    </recommendedName>
    <alternativeName>
        <fullName evidence="21">Seryl-tRNA synthetase</fullName>
    </alternativeName>
    <alternativeName>
        <fullName evidence="22">Seryl-tRNA(Ser/Sec) synthetase</fullName>
    </alternativeName>
</protein>
<dbReference type="CDD" id="cd00353">
    <property type="entry name" value="Ribosomal_S15p_S13e"/>
    <property type="match status" value="1"/>
</dbReference>
<evidence type="ECO:0000256" key="18">
    <source>
        <dbReference type="ARBA" id="ARBA00023163"/>
    </source>
</evidence>
<dbReference type="InterPro" id="IPR001971">
    <property type="entry name" value="Ribosomal_uS11"/>
</dbReference>
<dbReference type="Pfam" id="PF07282">
    <property type="entry name" value="Cas12f1-like_TNB"/>
    <property type="match status" value="1"/>
</dbReference>
<dbReference type="InterPro" id="IPR036603">
    <property type="entry name" value="RBP11-like"/>
</dbReference>
<keyword evidence="17" id="KW-0030">Aminoacyl-tRNA synthetase</keyword>
<evidence type="ECO:0000259" key="29">
    <source>
        <dbReference type="PROSITE" id="PS50862"/>
    </source>
</evidence>
<keyword evidence="14" id="KW-0648">Protein biosynthesis</keyword>
<dbReference type="Pfam" id="PF01196">
    <property type="entry name" value="Ribosomal_L17"/>
    <property type="match status" value="1"/>
</dbReference>
<keyword evidence="11" id="KW-0436">Ligase</keyword>
<dbReference type="SMART" id="SM01387">
    <property type="entry name" value="Ribosomal_S15"/>
    <property type="match status" value="1"/>
</dbReference>
<evidence type="ECO:0000256" key="5">
    <source>
        <dbReference type="ARBA" id="ARBA00008761"/>
    </source>
</evidence>
<dbReference type="SMART" id="SM00662">
    <property type="entry name" value="RPOLD"/>
    <property type="match status" value="1"/>
</dbReference>
<dbReference type="InterPro" id="IPR010095">
    <property type="entry name" value="Cas12f1-like_TNB"/>
</dbReference>
<feature type="region of interest" description="Disordered" evidence="28">
    <location>
        <begin position="1767"/>
        <end position="1799"/>
    </location>
</feature>
<evidence type="ECO:0000256" key="28">
    <source>
        <dbReference type="SAM" id="MobiDB-lite"/>
    </source>
</evidence>
<comment type="catalytic activity">
    <reaction evidence="25">
        <text>tRNA(Ser) + L-serine + ATP = L-seryl-tRNA(Ser) + AMP + diphosphate + H(+)</text>
        <dbReference type="Rhea" id="RHEA:12292"/>
        <dbReference type="Rhea" id="RHEA-COMP:9669"/>
        <dbReference type="Rhea" id="RHEA-COMP:9703"/>
        <dbReference type="ChEBI" id="CHEBI:15378"/>
        <dbReference type="ChEBI" id="CHEBI:30616"/>
        <dbReference type="ChEBI" id="CHEBI:33019"/>
        <dbReference type="ChEBI" id="CHEBI:33384"/>
        <dbReference type="ChEBI" id="CHEBI:78442"/>
        <dbReference type="ChEBI" id="CHEBI:78533"/>
        <dbReference type="ChEBI" id="CHEBI:456215"/>
        <dbReference type="EC" id="6.1.1.11"/>
    </reaction>
</comment>
<evidence type="ECO:0000256" key="25">
    <source>
        <dbReference type="ARBA" id="ARBA00048823"/>
    </source>
</evidence>
<dbReference type="SUPFAM" id="SSF64263">
    <property type="entry name" value="Prokaryotic ribosomal protein L17"/>
    <property type="match status" value="1"/>
</dbReference>
<dbReference type="InterPro" id="IPR010978">
    <property type="entry name" value="tRNA-bd_arm"/>
</dbReference>
<dbReference type="InterPro" id="IPR009068">
    <property type="entry name" value="uS15_NS1_RNA-bd_sf"/>
</dbReference>
<feature type="compositionally biased region" description="Polar residues" evidence="28">
    <location>
        <begin position="589"/>
        <end position="599"/>
    </location>
</feature>
<evidence type="ECO:0000256" key="21">
    <source>
        <dbReference type="ARBA" id="ARBA00031113"/>
    </source>
</evidence>
<dbReference type="SUPFAM" id="SSF47060">
    <property type="entry name" value="S15/NS1 RNA-binding domain"/>
    <property type="match status" value="1"/>
</dbReference>
<evidence type="ECO:0000256" key="19">
    <source>
        <dbReference type="ARBA" id="ARBA00023172"/>
    </source>
</evidence>
<dbReference type="Pfam" id="PF01000">
    <property type="entry name" value="RNA_pol_A_bac"/>
    <property type="match status" value="1"/>
</dbReference>
<feature type="domain" description="Aminoacyl-transfer RNA synthetases class-II family profile" evidence="29">
    <location>
        <begin position="2005"/>
        <end position="2242"/>
    </location>
</feature>
<evidence type="ECO:0000256" key="2">
    <source>
        <dbReference type="ARBA" id="ARBA00005045"/>
    </source>
</evidence>
<keyword evidence="20 26" id="KW-0687">Ribonucleoprotein</keyword>
<sequence length="2249" mass="256335">MAVVKKGSKKEIKTKKIKKVPEGRGIIHGKFSFNNTILQLSKENGDMLGRQASGGSVEIGSNKKVTGTKKATAFMAEKTAEEIIRRAAEFGVHNVKIQVKGIGSGRDAVIKKILEEKSLTVEELIDKTPNPHGEEIVLKNKPHTSSFIFRRLPAGMGVVLGNYLRQFLLKYTSGIVPLGAKISDKNGSAKSEFSVLAGVKEVTPYLIVNLKEIIVEEKKKKEGIFCLELSVENKEKTEKKITAGDFQKDKDVEIKNPELYLATLAPGASYHKVEEQEKNYFVGEEDIIPFDTDYSPVKGGMVNFQINLDVNSQENPEEKLTITITTNGSAKPKEVLQEVSELSKNLFNKISDSISSEKKEKLIAKTNHTLNNLVADAILYEKIETSLPLARSLTKLLAKLIKYAKQDTLHSRRLALQYLVNKKKLEDKEGKRLLDKLFSDLKERYKDRAGGYTRITKLNYRMGSIPALGAIFSIMSEFKVKCEYTRTEKRKFFNNEKKKEYYRFWIKNPEVGINSYFEVGKDYQFMLTLGENGATNFLVKDLKDNNFPWHNNMVLKTPEYFQNTVKKIGFWESENYFYELKKKPENPTRRSNNSPTQPENKSETRDKNNQKQLSERQLQDSLPQIKKRLNPKKKYPNFKPHYRYNSLIYSQPINKVGCGYKVDNSPLNKKCENRKLKLSFGKQNSHYIQFLMNIKLSRNIEGDIKNLTIKRKNARYYALFSCENVEVKPLPKTNKKVGLDLGIKTLITTSDGKKIKNPKFYQKSEQIIKEAQQRLSSKKVNKLVKEYDGIAAEDLNVKGMLEKKLGDGKRSLRRSLQSVKFGILLQVVSEKTSIVARRLVRVNPYNTSQRCSFCGELSKEKLNLAQRTFECWSCDNKLDRDINSARNILNLAERSFDSFNKLSEKEFDRNTGSTAFQIISLREEINKEKVHLSQNKKDIPAKRALLKKIVKERKFFKYLKKNNPDVYDKLKKDMPNTCKSNGSTVEGNLYGWRVANGSEEFSAMGATLTEQYYVKEEGGERYPESLGVKGEVNGTPCGAAVNYSVTDIEARKRGEQIGLDKSGRAPKKTTKSVPFDCKIETMKYQEIEGSRMSIPNLSLKKISQIPLSDSVKSIILGSLLGDGSLRKAKGYKNARFSFRHSQIQEEYFYWKVQALQEISSPCSVQKQKADGYSKNEKLLFQSRALTELTDLYNVVYDENSSKEYYRIWFSTAELKKFLRIVLPFIPVPNLVPHYSSNIDEELQWSMWFNPIQRVEPYQGLTCWAKLGKPSGGYPNTGAAWPSSVRAVRLIRRKERMTSGRHGSYVLGDTRATMANTKGRQPARGSKSQKISLSSDWRLQLASMKLELLVIANQPCCGEYVLESCTHRPSNHESRPDSISVDDIKVKYLNVLRGEDIFLSNNLLNDPVIRNSTAPATSNDDTEEQNQGQTQNPPPNGSQTNQTSNNPPPQSAFASPPPPHPQTTTTADLTFTIDHVLPGYAGNPHFIILAVPIVVENTAIRSLLIQSNDPLLADGNQVIIRDVEFGSGKAEVDPFAKDINIRTFFRTIDLVSTATPPPGGSGVGNTPNQSNNPPPPSFPDVVRKNQDLVNEENDFLRLHNELKDIINKNKNVVQEAQTLGLSLTSFSDNALDYFQIAFFARFDAGQPLNSLDNQRVSDKNDKIRQKVLNLKNNIYKIYNSNVKKLADKKNERQGNAPPLENQLTKLKKQVIDKISKTLSDPDNLRNIDLNTLASGKYRDWENDIMGLNTVDEINDYLTAFSAALKEKGAEEKEAEKQENNDNSSDRGSSDSQRDDNNTVDDNFKKILNKLPLPVAKNMAQNKIRELLRKHRPDLENSNEVLAFLEKLEKVLDLQKLLIDFPDLVRRLGSRGVNEEQLLSIREKITRQKELIKIINELRQKRNQLSTGSQNAVVVKKINEEIVAFEKELSELENELSNLTNQLPNLPALDTPTNEEGDRIIDNTEYQHNIRHNLTHEKILEKLAIIDEEKSILLSGSKFVVYQDFGSQLLHSLINFMRSENSKRGYRLFDTPYLVQAHNLYNTGQFHKFQDNLYKLEESNFYLLPTAEVSLVNLYQNQILTEEDLPLKLCAYSPCFRAERMAAGQENKGLIRLHQFHKVELVKIVKPEHSYPELKKLLADARHILHLLKIPHRVVELCYQELGFTAAKTYDIEVWLPVSKKWLEISSCSNCEDFQSRRAQIRVKKDSKKYYPHTLNGSALAVDRLIITLCEYYYNEKENELVIPEILRKYF</sequence>
<dbReference type="Pfam" id="PF00411">
    <property type="entry name" value="Ribosomal_S11"/>
    <property type="match status" value="1"/>
</dbReference>
<dbReference type="SUPFAM" id="SSF53137">
    <property type="entry name" value="Translational machinery components"/>
    <property type="match status" value="1"/>
</dbReference>
<dbReference type="InterPro" id="IPR011263">
    <property type="entry name" value="DNA-dir_RNA_pol_RpoA/D/Rpb3"/>
</dbReference>
<dbReference type="InterPro" id="IPR002317">
    <property type="entry name" value="Ser-tRNA-ligase_type_1"/>
</dbReference>
<keyword evidence="15 26" id="KW-0689">Ribosomal protein</keyword>